<evidence type="ECO:0000313" key="2">
    <source>
        <dbReference type="EMBL" id="PUZ28478.1"/>
    </source>
</evidence>
<dbReference type="OrthoDB" id="982482at2"/>
<evidence type="ECO:0008006" key="4">
    <source>
        <dbReference type="Google" id="ProtNLM"/>
    </source>
</evidence>
<gene>
    <name evidence="2" type="ORF">DCC81_03055</name>
</gene>
<feature type="chain" id="PRO_5015507054" description="Gliding motility lipoprotein GldH" evidence="1">
    <location>
        <begin position="21"/>
        <end position="170"/>
    </location>
</feature>
<evidence type="ECO:0000313" key="3">
    <source>
        <dbReference type="Proteomes" id="UP000244450"/>
    </source>
</evidence>
<keyword evidence="1" id="KW-0732">Signal</keyword>
<feature type="signal peptide" evidence="1">
    <location>
        <begin position="1"/>
        <end position="20"/>
    </location>
</feature>
<dbReference type="Pfam" id="PF14109">
    <property type="entry name" value="GldH_lipo"/>
    <property type="match status" value="1"/>
</dbReference>
<name>A0A2T7BLC2_9BACT</name>
<evidence type="ECO:0000256" key="1">
    <source>
        <dbReference type="SAM" id="SignalP"/>
    </source>
</evidence>
<dbReference type="InterPro" id="IPR020018">
    <property type="entry name" value="Motility-assoc_lipoprot_GldH"/>
</dbReference>
<dbReference type="NCBIfam" id="TIGR03511">
    <property type="entry name" value="GldH_lipo"/>
    <property type="match status" value="1"/>
</dbReference>
<comment type="caution">
    <text evidence="2">The sequence shown here is derived from an EMBL/GenBank/DDBJ whole genome shotgun (WGS) entry which is preliminary data.</text>
</comment>
<accession>A0A2T7BLC2</accession>
<protein>
    <recommendedName>
        <fullName evidence="4">Gliding motility lipoprotein GldH</fullName>
    </recommendedName>
</protein>
<dbReference type="AlphaFoldDB" id="A0A2T7BLC2"/>
<dbReference type="PROSITE" id="PS51257">
    <property type="entry name" value="PROKAR_LIPOPROTEIN"/>
    <property type="match status" value="1"/>
</dbReference>
<sequence>MYRMNKTYLALFVAGLCAMAACQPMKMDTYEKNVDVPNHQWSADFKPEFQVTLQPEDTAYLYNLYVNVRHRDAYPYSNIWVIITTQFPGAQPIAQRVELPLEDVSGKWTATPAGMMNAADDIYDHRIPIQLRAILNRPGTYKISIEQNMRQNPLPDIMNIGLRVEKAGHR</sequence>
<keyword evidence="3" id="KW-1185">Reference proteome</keyword>
<dbReference type="Proteomes" id="UP000244450">
    <property type="component" value="Unassembled WGS sequence"/>
</dbReference>
<dbReference type="EMBL" id="QCYK01000001">
    <property type="protein sequence ID" value="PUZ28478.1"/>
    <property type="molecule type" value="Genomic_DNA"/>
</dbReference>
<organism evidence="2 3">
    <name type="scientific">Chitinophaga parva</name>
    <dbReference type="NCBI Taxonomy" id="2169414"/>
    <lineage>
        <taxon>Bacteria</taxon>
        <taxon>Pseudomonadati</taxon>
        <taxon>Bacteroidota</taxon>
        <taxon>Chitinophagia</taxon>
        <taxon>Chitinophagales</taxon>
        <taxon>Chitinophagaceae</taxon>
        <taxon>Chitinophaga</taxon>
    </lineage>
</organism>
<proteinExistence type="predicted"/>
<reference evidence="2 3" key="1">
    <citation type="submission" date="2018-04" db="EMBL/GenBank/DDBJ databases">
        <title>Chitinophaga fuyangensis sp. nov., isolated from soil in a chemical factory.</title>
        <authorList>
            <person name="Chen K."/>
        </authorList>
    </citation>
    <scope>NUCLEOTIDE SEQUENCE [LARGE SCALE GENOMIC DNA]</scope>
    <source>
        <strain evidence="2 3">LY-1</strain>
    </source>
</reference>